<evidence type="ECO:0000256" key="1">
    <source>
        <dbReference type="SAM" id="Phobius"/>
    </source>
</evidence>
<dbReference type="RefSeq" id="WP_156446549.1">
    <property type="nucleotide sequence ID" value="NZ_JBHSLU010000063.1"/>
</dbReference>
<proteinExistence type="predicted"/>
<reference evidence="3" key="1">
    <citation type="journal article" date="2019" name="Int. J. Syst. Evol. Microbiol.">
        <title>The Global Catalogue of Microorganisms (GCM) 10K type strain sequencing project: providing services to taxonomists for standard genome sequencing and annotation.</title>
        <authorList>
            <consortium name="The Broad Institute Genomics Platform"/>
            <consortium name="The Broad Institute Genome Sequencing Center for Infectious Disease"/>
            <person name="Wu L."/>
            <person name="Ma J."/>
        </authorList>
    </citation>
    <scope>NUCLEOTIDE SEQUENCE [LARGE SCALE GENOMIC DNA]</scope>
    <source>
        <strain evidence="3">CCUG 43117</strain>
    </source>
</reference>
<keyword evidence="1" id="KW-0472">Membrane</keyword>
<organism evidence="2 3">
    <name type="scientific">Bosea massiliensis</name>
    <dbReference type="NCBI Taxonomy" id="151419"/>
    <lineage>
        <taxon>Bacteria</taxon>
        <taxon>Pseudomonadati</taxon>
        <taxon>Pseudomonadota</taxon>
        <taxon>Alphaproteobacteria</taxon>
        <taxon>Hyphomicrobiales</taxon>
        <taxon>Boseaceae</taxon>
        <taxon>Bosea</taxon>
    </lineage>
</organism>
<protein>
    <submittedName>
        <fullName evidence="2">Uncharacterized protein</fullName>
    </submittedName>
</protein>
<evidence type="ECO:0000313" key="3">
    <source>
        <dbReference type="Proteomes" id="UP001596060"/>
    </source>
</evidence>
<sequence length="199" mass="21723">MTPTSDDDTQLPSWRQRARPVGFEIAYRLEGETLVVDSTRKVDRVRLSAVEQVRFTYAPSNLSSKGFRTQLRLSDGRSITFGNLSWRSLTELDRDDAGYHAFVSALSAAIARANPKARFVAGKPTPLWAALAVVSGASLLMLAFFIARGLLQGQHSVALLGLLLAAASYWQVKPMVVLNRPRDLATGEVPDDLVPGRVG</sequence>
<gene>
    <name evidence="2" type="ORF">ACFPN9_17950</name>
</gene>
<dbReference type="Proteomes" id="UP001596060">
    <property type="component" value="Unassembled WGS sequence"/>
</dbReference>
<evidence type="ECO:0000313" key="2">
    <source>
        <dbReference type="EMBL" id="MFC5507125.1"/>
    </source>
</evidence>
<keyword evidence="3" id="KW-1185">Reference proteome</keyword>
<keyword evidence="1" id="KW-1133">Transmembrane helix</keyword>
<accession>A0ABW0P347</accession>
<keyword evidence="1" id="KW-0812">Transmembrane</keyword>
<feature type="transmembrane region" description="Helical" evidence="1">
    <location>
        <begin position="127"/>
        <end position="147"/>
    </location>
</feature>
<dbReference type="EMBL" id="JBHSLU010000063">
    <property type="protein sequence ID" value="MFC5507125.1"/>
    <property type="molecule type" value="Genomic_DNA"/>
</dbReference>
<feature type="transmembrane region" description="Helical" evidence="1">
    <location>
        <begin position="153"/>
        <end position="172"/>
    </location>
</feature>
<name>A0ABW0P347_9HYPH</name>
<comment type="caution">
    <text evidence="2">The sequence shown here is derived from an EMBL/GenBank/DDBJ whole genome shotgun (WGS) entry which is preliminary data.</text>
</comment>